<protein>
    <submittedName>
        <fullName evidence="1">Uncharacterized protein</fullName>
    </submittedName>
</protein>
<dbReference type="EMBL" id="QGKW02001940">
    <property type="protein sequence ID" value="KAF2556314.1"/>
    <property type="molecule type" value="Genomic_DNA"/>
</dbReference>
<name>A0A8S9HGN8_BRACR</name>
<gene>
    <name evidence="1" type="ORF">F2Q68_00018444</name>
</gene>
<proteinExistence type="predicted"/>
<organism evidence="1 2">
    <name type="scientific">Brassica cretica</name>
    <name type="common">Mustard</name>
    <dbReference type="NCBI Taxonomy" id="69181"/>
    <lineage>
        <taxon>Eukaryota</taxon>
        <taxon>Viridiplantae</taxon>
        <taxon>Streptophyta</taxon>
        <taxon>Embryophyta</taxon>
        <taxon>Tracheophyta</taxon>
        <taxon>Spermatophyta</taxon>
        <taxon>Magnoliopsida</taxon>
        <taxon>eudicotyledons</taxon>
        <taxon>Gunneridae</taxon>
        <taxon>Pentapetalae</taxon>
        <taxon>rosids</taxon>
        <taxon>malvids</taxon>
        <taxon>Brassicales</taxon>
        <taxon>Brassicaceae</taxon>
        <taxon>Brassiceae</taxon>
        <taxon>Brassica</taxon>
    </lineage>
</organism>
<evidence type="ECO:0000313" key="2">
    <source>
        <dbReference type="Proteomes" id="UP000712281"/>
    </source>
</evidence>
<accession>A0A8S9HGN8</accession>
<dbReference type="Proteomes" id="UP000712281">
    <property type="component" value="Unassembled WGS sequence"/>
</dbReference>
<comment type="caution">
    <text evidence="1">The sequence shown here is derived from an EMBL/GenBank/DDBJ whole genome shotgun (WGS) entry which is preliminary data.</text>
</comment>
<evidence type="ECO:0000313" key="1">
    <source>
        <dbReference type="EMBL" id="KAF2556314.1"/>
    </source>
</evidence>
<dbReference type="AlphaFoldDB" id="A0A8S9HGN8"/>
<sequence>MTLGDWFEYMKVYLRKQIVDETEKLIEDMRSKSLRVRHHIAEQKQAKEEGSVN</sequence>
<reference evidence="1" key="1">
    <citation type="submission" date="2019-12" db="EMBL/GenBank/DDBJ databases">
        <title>Genome sequencing and annotation of Brassica cretica.</title>
        <authorList>
            <person name="Studholme D.J."/>
            <person name="Sarris P.F."/>
        </authorList>
    </citation>
    <scope>NUCLEOTIDE SEQUENCE</scope>
    <source>
        <strain evidence="1">PFS-001/15</strain>
        <tissue evidence="1">Leaf</tissue>
    </source>
</reference>